<dbReference type="EMBL" id="LXQA011254979">
    <property type="protein sequence ID" value="MCI90819.1"/>
    <property type="molecule type" value="Genomic_DNA"/>
</dbReference>
<evidence type="ECO:0000313" key="1">
    <source>
        <dbReference type="EMBL" id="MCI90819.1"/>
    </source>
</evidence>
<sequence length="22" mass="2555">MIIWLLGAGELREQFCPRVLLP</sequence>
<dbReference type="AlphaFoldDB" id="A0A392VTN8"/>
<dbReference type="Proteomes" id="UP000265520">
    <property type="component" value="Unassembled WGS sequence"/>
</dbReference>
<comment type="caution">
    <text evidence="1">The sequence shown here is derived from an EMBL/GenBank/DDBJ whole genome shotgun (WGS) entry which is preliminary data.</text>
</comment>
<name>A0A392VTN8_9FABA</name>
<protein>
    <submittedName>
        <fullName evidence="1">Uncharacterized protein</fullName>
    </submittedName>
</protein>
<feature type="non-terminal residue" evidence="1">
    <location>
        <position position="22"/>
    </location>
</feature>
<proteinExistence type="predicted"/>
<evidence type="ECO:0000313" key="2">
    <source>
        <dbReference type="Proteomes" id="UP000265520"/>
    </source>
</evidence>
<accession>A0A392VTN8</accession>
<organism evidence="1 2">
    <name type="scientific">Trifolium medium</name>
    <dbReference type="NCBI Taxonomy" id="97028"/>
    <lineage>
        <taxon>Eukaryota</taxon>
        <taxon>Viridiplantae</taxon>
        <taxon>Streptophyta</taxon>
        <taxon>Embryophyta</taxon>
        <taxon>Tracheophyta</taxon>
        <taxon>Spermatophyta</taxon>
        <taxon>Magnoliopsida</taxon>
        <taxon>eudicotyledons</taxon>
        <taxon>Gunneridae</taxon>
        <taxon>Pentapetalae</taxon>
        <taxon>rosids</taxon>
        <taxon>fabids</taxon>
        <taxon>Fabales</taxon>
        <taxon>Fabaceae</taxon>
        <taxon>Papilionoideae</taxon>
        <taxon>50 kb inversion clade</taxon>
        <taxon>NPAAA clade</taxon>
        <taxon>Hologalegina</taxon>
        <taxon>IRL clade</taxon>
        <taxon>Trifolieae</taxon>
        <taxon>Trifolium</taxon>
    </lineage>
</organism>
<reference evidence="1 2" key="1">
    <citation type="journal article" date="2018" name="Front. Plant Sci.">
        <title>Red Clover (Trifolium pratense) and Zigzag Clover (T. medium) - A Picture of Genomic Similarities and Differences.</title>
        <authorList>
            <person name="Dluhosova J."/>
            <person name="Istvanek J."/>
            <person name="Nedelnik J."/>
            <person name="Repkova J."/>
        </authorList>
    </citation>
    <scope>NUCLEOTIDE SEQUENCE [LARGE SCALE GENOMIC DNA]</scope>
    <source>
        <strain evidence="2">cv. 10/8</strain>
        <tissue evidence="1">Leaf</tissue>
    </source>
</reference>
<keyword evidence="2" id="KW-1185">Reference proteome</keyword>